<dbReference type="EMBL" id="JATAAI010000001">
    <property type="protein sequence ID" value="KAK1748798.1"/>
    <property type="molecule type" value="Genomic_DNA"/>
</dbReference>
<reference evidence="1" key="1">
    <citation type="submission" date="2023-06" db="EMBL/GenBank/DDBJ databases">
        <title>Survivors Of The Sea: Transcriptome response of Skeletonema marinoi to long-term dormancy.</title>
        <authorList>
            <person name="Pinder M.I.M."/>
            <person name="Kourtchenko O."/>
            <person name="Robertson E.K."/>
            <person name="Larsson T."/>
            <person name="Maumus F."/>
            <person name="Osuna-Cruz C.M."/>
            <person name="Vancaester E."/>
            <person name="Stenow R."/>
            <person name="Vandepoele K."/>
            <person name="Ploug H."/>
            <person name="Bruchert V."/>
            <person name="Godhe A."/>
            <person name="Topel M."/>
        </authorList>
    </citation>
    <scope>NUCLEOTIDE SEQUENCE</scope>
    <source>
        <strain evidence="1">R05AC</strain>
    </source>
</reference>
<dbReference type="Proteomes" id="UP001224775">
    <property type="component" value="Unassembled WGS sequence"/>
</dbReference>
<evidence type="ECO:0000313" key="1">
    <source>
        <dbReference type="EMBL" id="KAK1748798.1"/>
    </source>
</evidence>
<accession>A0AAD9DKK1</accession>
<proteinExistence type="predicted"/>
<evidence type="ECO:0000313" key="2">
    <source>
        <dbReference type="Proteomes" id="UP001224775"/>
    </source>
</evidence>
<keyword evidence="2" id="KW-1185">Reference proteome</keyword>
<organism evidence="1 2">
    <name type="scientific">Skeletonema marinoi</name>
    <dbReference type="NCBI Taxonomy" id="267567"/>
    <lineage>
        <taxon>Eukaryota</taxon>
        <taxon>Sar</taxon>
        <taxon>Stramenopiles</taxon>
        <taxon>Ochrophyta</taxon>
        <taxon>Bacillariophyta</taxon>
        <taxon>Coscinodiscophyceae</taxon>
        <taxon>Thalassiosirophycidae</taxon>
        <taxon>Thalassiosirales</taxon>
        <taxon>Skeletonemataceae</taxon>
        <taxon>Skeletonema</taxon>
        <taxon>Skeletonema marinoi-dohrnii complex</taxon>
    </lineage>
</organism>
<dbReference type="AlphaFoldDB" id="A0AAD9DKK1"/>
<comment type="caution">
    <text evidence="1">The sequence shown here is derived from an EMBL/GenBank/DDBJ whole genome shotgun (WGS) entry which is preliminary data.</text>
</comment>
<protein>
    <submittedName>
        <fullName evidence="1">Uncharacterized protein</fullName>
    </submittedName>
</protein>
<name>A0AAD9DKK1_9STRA</name>
<gene>
    <name evidence="1" type="ORF">QTG54_000737</name>
</gene>
<sequence length="129" mass="15015">MRVAHRNEYDEDVDVAIVLEENSAWTHTAASDFDIKNGRKVAVEFDGPHHLPLTPEFWVTRFEISFAKTQGLDCCQDTYYEFDKIPQFASMEIQRYLQRALKTHDKIEFSGVDVSEYKAMPSSRTSRFD</sequence>